<evidence type="ECO:0000313" key="2">
    <source>
        <dbReference type="Proteomes" id="UP000733379"/>
    </source>
</evidence>
<reference evidence="1 2" key="1">
    <citation type="submission" date="2021-06" db="EMBL/GenBank/DDBJ databases">
        <title>Actinomycetes sequencing.</title>
        <authorList>
            <person name="Shan Q."/>
        </authorList>
    </citation>
    <scope>NUCLEOTIDE SEQUENCE [LARGE SCALE GENOMIC DNA]</scope>
    <source>
        <strain evidence="1 2">NEAU-G5</strain>
    </source>
</reference>
<gene>
    <name evidence="1" type="ORF">KO481_14810</name>
</gene>
<dbReference type="RefSeq" id="WP_215917673.1">
    <property type="nucleotide sequence ID" value="NZ_JAHKNI010000004.1"/>
</dbReference>
<organism evidence="1 2">
    <name type="scientific">Nocardia albiluteola</name>
    <dbReference type="NCBI Taxonomy" id="2842303"/>
    <lineage>
        <taxon>Bacteria</taxon>
        <taxon>Bacillati</taxon>
        <taxon>Actinomycetota</taxon>
        <taxon>Actinomycetes</taxon>
        <taxon>Mycobacteriales</taxon>
        <taxon>Nocardiaceae</taxon>
        <taxon>Nocardia</taxon>
    </lineage>
</organism>
<comment type="caution">
    <text evidence="1">The sequence shown here is derived from an EMBL/GenBank/DDBJ whole genome shotgun (WGS) entry which is preliminary data.</text>
</comment>
<proteinExistence type="predicted"/>
<sequence length="153" mass="15663">MDIRVRTAHRRPGAHPHRPALAAGFATAAAVLGMVPAALLAAAPAAHATATRVGVNADMNYGLGTNYGAGCQYTVEVSVTDGAQPVQVFDNNTPIGWFRPSGAQAIVPWTPATVGQHRITAVQAGTPPGAPTPYVDVRVANGTHMGYNCAVVG</sequence>
<keyword evidence="2" id="KW-1185">Reference proteome</keyword>
<dbReference type="Proteomes" id="UP000733379">
    <property type="component" value="Unassembled WGS sequence"/>
</dbReference>
<name>A0ABS6AXK6_9NOCA</name>
<evidence type="ECO:0008006" key="3">
    <source>
        <dbReference type="Google" id="ProtNLM"/>
    </source>
</evidence>
<dbReference type="EMBL" id="JAHKNI010000004">
    <property type="protein sequence ID" value="MBU3062787.1"/>
    <property type="molecule type" value="Genomic_DNA"/>
</dbReference>
<evidence type="ECO:0000313" key="1">
    <source>
        <dbReference type="EMBL" id="MBU3062787.1"/>
    </source>
</evidence>
<accession>A0ABS6AXK6</accession>
<protein>
    <recommendedName>
        <fullName evidence="3">Ig-like domain-containing protein</fullName>
    </recommendedName>
</protein>